<dbReference type="OrthoDB" id="4281716at2"/>
<keyword evidence="3" id="KW-1185">Reference proteome</keyword>
<dbReference type="InterPro" id="IPR012338">
    <property type="entry name" value="Beta-lactam/transpept-like"/>
</dbReference>
<proteinExistence type="predicted"/>
<comment type="caution">
    <text evidence="2">The sequence shown here is derived from an EMBL/GenBank/DDBJ whole genome shotgun (WGS) entry which is preliminary data.</text>
</comment>
<evidence type="ECO:0000259" key="1">
    <source>
        <dbReference type="Pfam" id="PF00144"/>
    </source>
</evidence>
<organism evidence="2 3">
    <name type="scientific">Gordonia otitidis (strain DSM 44809 / CCUG 52243 / JCM 12355 / NBRC 100426 / IFM 10032)</name>
    <dbReference type="NCBI Taxonomy" id="1108044"/>
    <lineage>
        <taxon>Bacteria</taxon>
        <taxon>Bacillati</taxon>
        <taxon>Actinomycetota</taxon>
        <taxon>Actinomycetes</taxon>
        <taxon>Mycobacteriales</taxon>
        <taxon>Gordoniaceae</taxon>
        <taxon>Gordonia</taxon>
    </lineage>
</organism>
<sequence>MSAPMIDADKVAAAAAEVVNGAVPAVPGVVAGVTTDRENIYLGAAGKRSVDSDVPMTTDTTFAIFSTTKALTATAALQLIESWDLDIDAPAKSYVPALGELQVIEGFDDAGEPILRAPASDITTRQLLLHTAGLGYDFFNETYNRLATDHGQPSIVTATMESLTTPLLFDPGTQWEYGTNMDWCGLVVEAITGKRLDDVMKERIFTPLGMNSSSFRLTADLRSRLATMHQREADGSLRPLHDFVPPTEPEVHMGGHGIISTVEDYLKFIRMWLNDGRADSGEEVLRSQTVEFAAQNHLGDLKVKMLPGVIASLSNDAEFFPGQSKSWSFSFMVNDEEAPTGRPAGSLGWAGLANLYYWIDRRNRIGGYWATQIFPFADPDSVGGYLDMETAVYRALRG</sequence>
<dbReference type="Pfam" id="PF00144">
    <property type="entry name" value="Beta-lactamase"/>
    <property type="match status" value="1"/>
</dbReference>
<protein>
    <submittedName>
        <fullName evidence="2">Esterase</fullName>
    </submittedName>
</protein>
<name>H5TJ20_GORO1</name>
<dbReference type="SUPFAM" id="SSF56601">
    <property type="entry name" value="beta-lactamase/transpeptidase-like"/>
    <property type="match status" value="1"/>
</dbReference>
<feature type="domain" description="Beta-lactamase-related" evidence="1">
    <location>
        <begin position="25"/>
        <end position="388"/>
    </location>
</feature>
<dbReference type="EMBL" id="BAFB01000065">
    <property type="protein sequence ID" value="GAB33478.1"/>
    <property type="molecule type" value="Genomic_DNA"/>
</dbReference>
<dbReference type="PANTHER" id="PTHR43283">
    <property type="entry name" value="BETA-LACTAMASE-RELATED"/>
    <property type="match status" value="1"/>
</dbReference>
<dbReference type="RefSeq" id="WP_007237730.1">
    <property type="nucleotide sequence ID" value="NZ_BAFB01000065.1"/>
</dbReference>
<evidence type="ECO:0000313" key="2">
    <source>
        <dbReference type="EMBL" id="GAB33478.1"/>
    </source>
</evidence>
<dbReference type="InterPro" id="IPR050789">
    <property type="entry name" value="Diverse_Enzym_Activities"/>
</dbReference>
<dbReference type="Proteomes" id="UP000005038">
    <property type="component" value="Unassembled WGS sequence"/>
</dbReference>
<dbReference type="PANTHER" id="PTHR43283:SF3">
    <property type="entry name" value="BETA-LACTAMASE FAMILY PROTEIN (AFU_ORTHOLOGUE AFUA_5G07500)"/>
    <property type="match status" value="1"/>
</dbReference>
<dbReference type="Gene3D" id="3.40.710.10">
    <property type="entry name" value="DD-peptidase/beta-lactamase superfamily"/>
    <property type="match status" value="1"/>
</dbReference>
<dbReference type="AlphaFoldDB" id="H5TJ20"/>
<dbReference type="InterPro" id="IPR001466">
    <property type="entry name" value="Beta-lactam-related"/>
</dbReference>
<dbReference type="STRING" id="1108044.GOOTI_065_00830"/>
<reference evidence="2" key="1">
    <citation type="submission" date="2012-02" db="EMBL/GenBank/DDBJ databases">
        <title>Whole genome shotgun sequence of Gordonia otitidis NBRC 100426.</title>
        <authorList>
            <person name="Yoshida I."/>
            <person name="Hosoyama A."/>
            <person name="Tsuchikane K."/>
            <person name="Katsumata H."/>
            <person name="Yamazaki S."/>
            <person name="Fujita N."/>
        </authorList>
    </citation>
    <scope>NUCLEOTIDE SEQUENCE [LARGE SCALE GENOMIC DNA]</scope>
    <source>
        <strain evidence="2">NBRC 100426</strain>
    </source>
</reference>
<gene>
    <name evidence="2" type="ORF">GOOTI_065_00830</name>
</gene>
<evidence type="ECO:0000313" key="3">
    <source>
        <dbReference type="Proteomes" id="UP000005038"/>
    </source>
</evidence>
<accession>H5TJ20</accession>